<dbReference type="Proteomes" id="UP000694872">
    <property type="component" value="Unplaced"/>
</dbReference>
<name>A0AAJ7EI28_PAPXU</name>
<evidence type="ECO:0000256" key="1">
    <source>
        <dbReference type="ARBA" id="ARBA00004138"/>
    </source>
</evidence>
<protein>
    <submittedName>
        <fullName evidence="7">Protein FAM183A-like</fullName>
    </submittedName>
</protein>
<evidence type="ECO:0000256" key="4">
    <source>
        <dbReference type="ARBA" id="ARBA00023212"/>
    </source>
</evidence>
<evidence type="ECO:0000256" key="6">
    <source>
        <dbReference type="ARBA" id="ARBA00034777"/>
    </source>
</evidence>
<comment type="subcellular location">
    <subcellularLocation>
        <location evidence="1">Cell projection</location>
        <location evidence="1">Cilium</location>
    </subcellularLocation>
    <subcellularLocation>
        <location evidence="2">Cytoplasm</location>
        <location evidence="2">Cytoskeleton</location>
    </subcellularLocation>
</comment>
<gene>
    <name evidence="7" type="primary">LOC106125470</name>
</gene>
<dbReference type="InterPro" id="IPR029214">
    <property type="entry name" value="CFAP144"/>
</dbReference>
<dbReference type="AlphaFoldDB" id="A0AAJ7EI28"/>
<evidence type="ECO:0000313" key="7">
    <source>
        <dbReference type="RefSeq" id="XP_013178183.1"/>
    </source>
</evidence>
<evidence type="ECO:0000256" key="3">
    <source>
        <dbReference type="ARBA" id="ARBA00022490"/>
    </source>
</evidence>
<dbReference type="GO" id="GO:0005929">
    <property type="term" value="C:cilium"/>
    <property type="evidence" value="ECO:0007669"/>
    <property type="project" value="UniProtKB-SubCell"/>
</dbReference>
<dbReference type="RefSeq" id="XP_013178183.1">
    <property type="nucleotide sequence ID" value="XM_013322729.1"/>
</dbReference>
<reference evidence="7" key="1">
    <citation type="submission" date="2025-08" db="UniProtKB">
        <authorList>
            <consortium name="RefSeq"/>
        </authorList>
    </citation>
    <scope>IDENTIFICATION</scope>
</reference>
<proteinExistence type="inferred from homology"/>
<keyword evidence="4" id="KW-0206">Cytoskeleton</keyword>
<organism evidence="7">
    <name type="scientific">Papilio xuthus</name>
    <name type="common">Asian swallowtail butterfly</name>
    <dbReference type="NCBI Taxonomy" id="66420"/>
    <lineage>
        <taxon>Eukaryota</taxon>
        <taxon>Metazoa</taxon>
        <taxon>Ecdysozoa</taxon>
        <taxon>Arthropoda</taxon>
        <taxon>Hexapoda</taxon>
        <taxon>Insecta</taxon>
        <taxon>Pterygota</taxon>
        <taxon>Neoptera</taxon>
        <taxon>Endopterygota</taxon>
        <taxon>Lepidoptera</taxon>
        <taxon>Glossata</taxon>
        <taxon>Ditrysia</taxon>
        <taxon>Papilionoidea</taxon>
        <taxon>Papilionidae</taxon>
        <taxon>Papilioninae</taxon>
        <taxon>Papilio</taxon>
    </lineage>
</organism>
<comment type="similarity">
    <text evidence="6">Belongs to the CFAP144 family.</text>
</comment>
<dbReference type="GeneID" id="106125470"/>
<accession>A0AAJ7EI28</accession>
<dbReference type="KEGG" id="pxu:106125470"/>
<keyword evidence="3" id="KW-0963">Cytoplasm</keyword>
<keyword evidence="5" id="KW-0966">Cell projection</keyword>
<sequence length="141" mass="16367">MVGASDKCTFGIRMPINVHMLNAIIAREVKHFRNYKTYRPNFGALPVSGKFHAAHDIQIETENLKLKVDDYCKEVTKARSMGPRSKYSTPVTSNHEYGWHYKPLINLDRNDRRFYQPITESDDTKIEIIIHMSNPKSKLKT</sequence>
<dbReference type="GO" id="GO:0005856">
    <property type="term" value="C:cytoskeleton"/>
    <property type="evidence" value="ECO:0007669"/>
    <property type="project" value="UniProtKB-SubCell"/>
</dbReference>
<evidence type="ECO:0000256" key="2">
    <source>
        <dbReference type="ARBA" id="ARBA00004245"/>
    </source>
</evidence>
<dbReference type="Pfam" id="PF14886">
    <property type="entry name" value="FAM183"/>
    <property type="match status" value="1"/>
</dbReference>
<evidence type="ECO:0000256" key="5">
    <source>
        <dbReference type="ARBA" id="ARBA00023273"/>
    </source>
</evidence>